<dbReference type="SMART" id="SM00388">
    <property type="entry name" value="HisKA"/>
    <property type="match status" value="1"/>
</dbReference>
<dbReference type="GO" id="GO:0005524">
    <property type="term" value="F:ATP binding"/>
    <property type="evidence" value="ECO:0007669"/>
    <property type="project" value="UniProtKB-KW"/>
</dbReference>
<feature type="domain" description="Histidine kinase" evidence="14">
    <location>
        <begin position="524"/>
        <end position="745"/>
    </location>
</feature>
<dbReference type="SMART" id="SM00065">
    <property type="entry name" value="GAF"/>
    <property type="match status" value="1"/>
</dbReference>
<evidence type="ECO:0000259" key="14">
    <source>
        <dbReference type="PROSITE" id="PS50109"/>
    </source>
</evidence>
<keyword evidence="11" id="KW-0902">Two-component regulatory system</keyword>
<evidence type="ECO:0000256" key="10">
    <source>
        <dbReference type="ARBA" id="ARBA00022840"/>
    </source>
</evidence>
<dbReference type="AlphaFoldDB" id="A0A3S0XY56"/>
<reference evidence="15 16" key="1">
    <citation type="journal article" date="2019" name="Genome Biol. Evol.">
        <title>Day and night: Metabolic profiles and evolutionary relationships of six axenic non-marine cyanobacteria.</title>
        <authorList>
            <person name="Will S.E."/>
            <person name="Henke P."/>
            <person name="Boedeker C."/>
            <person name="Huang S."/>
            <person name="Brinkmann H."/>
            <person name="Rohde M."/>
            <person name="Jarek M."/>
            <person name="Friedl T."/>
            <person name="Seufert S."/>
            <person name="Schumacher M."/>
            <person name="Overmann J."/>
            <person name="Neumann-Schaal M."/>
            <person name="Petersen J."/>
        </authorList>
    </citation>
    <scope>NUCLEOTIDE SEQUENCE [LARGE SCALE GENOMIC DNA]</scope>
    <source>
        <strain evidence="15 16">PCC 6912</strain>
    </source>
</reference>
<keyword evidence="16" id="KW-1185">Reference proteome</keyword>
<dbReference type="InterPro" id="IPR050736">
    <property type="entry name" value="Sensor_HK_Regulatory"/>
</dbReference>
<evidence type="ECO:0000256" key="1">
    <source>
        <dbReference type="ARBA" id="ARBA00000085"/>
    </source>
</evidence>
<protein>
    <recommendedName>
        <fullName evidence="4">histidine kinase</fullName>
        <ecNumber evidence="4">2.7.13.3</ecNumber>
    </recommendedName>
</protein>
<dbReference type="FunFam" id="3.30.565.10:FF:000023">
    <property type="entry name" value="PAS domain-containing sensor histidine kinase"/>
    <property type="match status" value="1"/>
</dbReference>
<dbReference type="GO" id="GO:0000155">
    <property type="term" value="F:phosphorelay sensor kinase activity"/>
    <property type="evidence" value="ECO:0007669"/>
    <property type="project" value="InterPro"/>
</dbReference>
<evidence type="ECO:0000259" key="13">
    <source>
        <dbReference type="PROSITE" id="PS50046"/>
    </source>
</evidence>
<keyword evidence="8" id="KW-0547">Nucleotide-binding</keyword>
<dbReference type="PROSITE" id="PS50109">
    <property type="entry name" value="HIS_KIN"/>
    <property type="match status" value="1"/>
</dbReference>
<keyword evidence="7" id="KW-0808">Transferase</keyword>
<dbReference type="SUPFAM" id="SSF47384">
    <property type="entry name" value="Homodimeric domain of signal transducing histidine kinase"/>
    <property type="match status" value="1"/>
</dbReference>
<evidence type="ECO:0000256" key="7">
    <source>
        <dbReference type="ARBA" id="ARBA00022679"/>
    </source>
</evidence>
<dbReference type="Proteomes" id="UP000268857">
    <property type="component" value="Unassembled WGS sequence"/>
</dbReference>
<proteinExistence type="inferred from homology"/>
<dbReference type="InterPro" id="IPR029016">
    <property type="entry name" value="GAF-like_dom_sf"/>
</dbReference>
<dbReference type="PROSITE" id="PS50046">
    <property type="entry name" value="PHYTOCHROME_2"/>
    <property type="match status" value="1"/>
</dbReference>
<dbReference type="SUPFAM" id="SSF55874">
    <property type="entry name" value="ATPase domain of HSP90 chaperone/DNA topoisomerase II/histidine kinase"/>
    <property type="match status" value="1"/>
</dbReference>
<evidence type="ECO:0000313" key="16">
    <source>
        <dbReference type="Proteomes" id="UP000268857"/>
    </source>
</evidence>
<name>A0A3S0XY56_CHLFR</name>
<dbReference type="InterPro" id="IPR003594">
    <property type="entry name" value="HATPase_dom"/>
</dbReference>
<dbReference type="PANTHER" id="PTHR43711:SF26">
    <property type="entry name" value="SENSOR HISTIDINE KINASE RCSC"/>
    <property type="match status" value="1"/>
</dbReference>
<dbReference type="OrthoDB" id="500345at2"/>
<evidence type="ECO:0000256" key="3">
    <source>
        <dbReference type="ARBA" id="ARBA00006402"/>
    </source>
</evidence>
<evidence type="ECO:0000256" key="9">
    <source>
        <dbReference type="ARBA" id="ARBA00022777"/>
    </source>
</evidence>
<dbReference type="Gene3D" id="3.30.450.40">
    <property type="match status" value="2"/>
</dbReference>
<dbReference type="InterPro" id="IPR036097">
    <property type="entry name" value="HisK_dim/P_sf"/>
</dbReference>
<dbReference type="InterPro" id="IPR003018">
    <property type="entry name" value="GAF"/>
</dbReference>
<dbReference type="InterPro" id="IPR005467">
    <property type="entry name" value="His_kinase_dom"/>
</dbReference>
<dbReference type="EMBL" id="RSCJ01000012">
    <property type="protein sequence ID" value="RUR79626.1"/>
    <property type="molecule type" value="Genomic_DNA"/>
</dbReference>
<dbReference type="CDD" id="cd16922">
    <property type="entry name" value="HATPase_EvgS-ArcB-TorS-like"/>
    <property type="match status" value="1"/>
</dbReference>
<feature type="domain" description="Phytochrome chromophore attachment site" evidence="13">
    <location>
        <begin position="252"/>
        <end position="472"/>
    </location>
</feature>
<dbReference type="InterPro" id="IPR004358">
    <property type="entry name" value="Sig_transdc_His_kin-like_C"/>
</dbReference>
<comment type="similarity">
    <text evidence="3">In the N-terminal section; belongs to the phytochrome family.</text>
</comment>
<dbReference type="InterPro" id="IPR036890">
    <property type="entry name" value="HATPase_C_sf"/>
</dbReference>
<sequence length="750" mass="84130">MLNSPDLSFSRTLPLDVFNQLGELLEQMAQAVENGALVLTEAVLARIHITQEWQKQRFAIVISKGFSVLMVGSPQEEEQGKAEGKRHKEVTAEASSKSVALPKEAVNFKEVGGNLPRAHLQHQEPADLTASMEIPGWQPLSESLLNVKLTFDTEAIASFVVKLRDLFECDSQTYHNIERYRQILAPNDGRLQSQFTLLLLNYFLPQPNSELINPPTFCSVSICQPVEDALQKQLAQERLLNQVTTQIRQSLDISVILVTAIEQVRNFLELDRLVICKLPYLKGVKLFNPSEFFNPPALQGSSQSSPVLGIPNTINHTLPRIQKEAFPSNQSPIPSMESSSPTPNFGEVNKILEFSSFSSLFSHSGCVIYESRASDAIPSVLMSKEDNCFTLNSSCWKKYQQGFTLAVDDVEKTYALEECLLSFLRNIQVRAKFVAPIVFEDKLWGLLIAHQCNAPHSWSESEKSLLTSIAEQLAIAIHQSELTRSLTQEKQTLEQRVIERTVALHDALVAAEAASRLRSEFLATISHELLTPLTYVIGMSSTLLRWSFGELNERQRDYLQTIHDSGEHLLEMINDILELSQIEAGKAVLNITEFSLVDIAEATIASLLAKATSQQVNLRLDLPLDRQRDRFIADARRVEQILWNLLSNAIKFTPEGGNVTLRLWMEDDTAVFQVEDTGIGIPEEKLPLLFEKFHQLDPPYRRLYEGTGLGLALTKQLVELHRGRIEVESTVGIGSIFTVWIPIQPEPVLS</sequence>
<evidence type="ECO:0000256" key="2">
    <source>
        <dbReference type="ARBA" id="ARBA00004236"/>
    </source>
</evidence>
<evidence type="ECO:0000256" key="12">
    <source>
        <dbReference type="ARBA" id="ARBA00023136"/>
    </source>
</evidence>
<dbReference type="PANTHER" id="PTHR43711">
    <property type="entry name" value="TWO-COMPONENT HISTIDINE KINASE"/>
    <property type="match status" value="1"/>
</dbReference>
<dbReference type="Gene3D" id="1.10.287.130">
    <property type="match status" value="1"/>
</dbReference>
<evidence type="ECO:0000256" key="8">
    <source>
        <dbReference type="ARBA" id="ARBA00022741"/>
    </source>
</evidence>
<organism evidence="15 16">
    <name type="scientific">Chlorogloeopsis fritschii PCC 6912</name>
    <dbReference type="NCBI Taxonomy" id="211165"/>
    <lineage>
        <taxon>Bacteria</taxon>
        <taxon>Bacillati</taxon>
        <taxon>Cyanobacteriota</taxon>
        <taxon>Cyanophyceae</taxon>
        <taxon>Nostocales</taxon>
        <taxon>Chlorogloeopsidaceae</taxon>
        <taxon>Chlorogloeopsis</taxon>
    </lineage>
</organism>
<keyword evidence="9" id="KW-0418">Kinase</keyword>
<dbReference type="CDD" id="cd00082">
    <property type="entry name" value="HisKA"/>
    <property type="match status" value="1"/>
</dbReference>
<dbReference type="Pfam" id="PF02518">
    <property type="entry name" value="HATPase_c"/>
    <property type="match status" value="1"/>
</dbReference>
<evidence type="ECO:0000256" key="11">
    <source>
        <dbReference type="ARBA" id="ARBA00023012"/>
    </source>
</evidence>
<evidence type="ECO:0000256" key="6">
    <source>
        <dbReference type="ARBA" id="ARBA00022553"/>
    </source>
</evidence>
<comment type="subcellular location">
    <subcellularLocation>
        <location evidence="2">Cell membrane</location>
    </subcellularLocation>
</comment>
<evidence type="ECO:0000256" key="4">
    <source>
        <dbReference type="ARBA" id="ARBA00012438"/>
    </source>
</evidence>
<dbReference type="Pfam" id="PF00512">
    <property type="entry name" value="HisKA"/>
    <property type="match status" value="1"/>
</dbReference>
<comment type="catalytic activity">
    <reaction evidence="1">
        <text>ATP + protein L-histidine = ADP + protein N-phospho-L-histidine.</text>
        <dbReference type="EC" id="2.7.13.3"/>
    </reaction>
</comment>
<keyword evidence="10" id="KW-0067">ATP-binding</keyword>
<dbReference type="SUPFAM" id="SSF55781">
    <property type="entry name" value="GAF domain-like"/>
    <property type="match status" value="2"/>
</dbReference>
<dbReference type="RefSeq" id="WP_016877308.1">
    <property type="nucleotide sequence ID" value="NZ_AJLN01000051.1"/>
</dbReference>
<dbReference type="Gene3D" id="3.30.565.10">
    <property type="entry name" value="Histidine kinase-like ATPase, C-terminal domain"/>
    <property type="match status" value="1"/>
</dbReference>
<evidence type="ECO:0000256" key="5">
    <source>
        <dbReference type="ARBA" id="ARBA00022475"/>
    </source>
</evidence>
<dbReference type="SMART" id="SM00387">
    <property type="entry name" value="HATPase_c"/>
    <property type="match status" value="1"/>
</dbReference>
<dbReference type="GO" id="GO:0005886">
    <property type="term" value="C:plasma membrane"/>
    <property type="evidence" value="ECO:0007669"/>
    <property type="project" value="UniProtKB-SubCell"/>
</dbReference>
<dbReference type="Pfam" id="PF01590">
    <property type="entry name" value="GAF"/>
    <property type="match status" value="1"/>
</dbReference>
<dbReference type="InterPro" id="IPR003661">
    <property type="entry name" value="HisK_dim/P_dom"/>
</dbReference>
<evidence type="ECO:0000313" key="15">
    <source>
        <dbReference type="EMBL" id="RUR79626.1"/>
    </source>
</evidence>
<dbReference type="STRING" id="211165.GCA_000317285_01610"/>
<dbReference type="InterPro" id="IPR016132">
    <property type="entry name" value="Phyto_chromo_attachment"/>
</dbReference>
<comment type="caution">
    <text evidence="15">The sequence shown here is derived from an EMBL/GenBank/DDBJ whole genome shotgun (WGS) entry which is preliminary data.</text>
</comment>
<keyword evidence="12" id="KW-0472">Membrane</keyword>
<keyword evidence="6" id="KW-0597">Phosphoprotein</keyword>
<accession>A0A3S0XY56</accession>
<keyword evidence="5" id="KW-1003">Cell membrane</keyword>
<dbReference type="EC" id="2.7.13.3" evidence="4"/>
<gene>
    <name evidence="15" type="ORF">PCC6912_31620</name>
</gene>
<dbReference type="PRINTS" id="PR00344">
    <property type="entry name" value="BCTRLSENSOR"/>
</dbReference>